<evidence type="ECO:0000313" key="1">
    <source>
        <dbReference type="EMBL" id="KAJ3494276.1"/>
    </source>
</evidence>
<reference evidence="1" key="1">
    <citation type="submission" date="2022-07" db="EMBL/GenBank/DDBJ databases">
        <title>Genome Sequence of Lecanicillium saksenae.</title>
        <authorList>
            <person name="Buettner E."/>
        </authorList>
    </citation>
    <scope>NUCLEOTIDE SEQUENCE</scope>
    <source>
        <strain evidence="1">VT-O1</strain>
    </source>
</reference>
<protein>
    <submittedName>
        <fullName evidence="1">Uncharacterized protein</fullName>
    </submittedName>
</protein>
<gene>
    <name evidence="1" type="ORF">NLG97_g4181</name>
</gene>
<name>A0ACC1QYK7_9HYPO</name>
<comment type="caution">
    <text evidence="1">The sequence shown here is derived from an EMBL/GenBank/DDBJ whole genome shotgun (WGS) entry which is preliminary data.</text>
</comment>
<dbReference type="Proteomes" id="UP001148737">
    <property type="component" value="Unassembled WGS sequence"/>
</dbReference>
<dbReference type="EMBL" id="JANAKD010000395">
    <property type="protein sequence ID" value="KAJ3494276.1"/>
    <property type="molecule type" value="Genomic_DNA"/>
</dbReference>
<accession>A0ACC1QYK7</accession>
<proteinExistence type="predicted"/>
<evidence type="ECO:0000313" key="2">
    <source>
        <dbReference type="Proteomes" id="UP001148737"/>
    </source>
</evidence>
<keyword evidence="2" id="KW-1185">Reference proteome</keyword>
<sequence>MAEHNIVVFGGDHCGPEVVAEGIKVLKTIEQHSSKVAKFNLNQQLLGGVSNTAAPLLSLQPVRLLARC</sequence>
<organism evidence="1 2">
    <name type="scientific">Lecanicillium saksenae</name>
    <dbReference type="NCBI Taxonomy" id="468837"/>
    <lineage>
        <taxon>Eukaryota</taxon>
        <taxon>Fungi</taxon>
        <taxon>Dikarya</taxon>
        <taxon>Ascomycota</taxon>
        <taxon>Pezizomycotina</taxon>
        <taxon>Sordariomycetes</taxon>
        <taxon>Hypocreomycetidae</taxon>
        <taxon>Hypocreales</taxon>
        <taxon>Cordycipitaceae</taxon>
        <taxon>Lecanicillium</taxon>
    </lineage>
</organism>